<protein>
    <submittedName>
        <fullName evidence="1">Uncharacterized protein</fullName>
    </submittedName>
</protein>
<gene>
    <name evidence="1" type="ORF">M8C21_010685</name>
</gene>
<dbReference type="Proteomes" id="UP001206925">
    <property type="component" value="Unassembled WGS sequence"/>
</dbReference>
<accession>A0AAD5GRV3</accession>
<comment type="caution">
    <text evidence="1">The sequence shown here is derived from an EMBL/GenBank/DDBJ whole genome shotgun (WGS) entry which is preliminary data.</text>
</comment>
<reference evidence="1" key="1">
    <citation type="submission" date="2022-06" db="EMBL/GenBank/DDBJ databases">
        <title>Uncovering the hologenomic basis of an extraordinary plant invasion.</title>
        <authorList>
            <person name="Bieker V.C."/>
            <person name="Martin M.D."/>
            <person name="Gilbert T."/>
            <person name="Hodgins K."/>
            <person name="Battlay P."/>
            <person name="Petersen B."/>
            <person name="Wilson J."/>
        </authorList>
    </citation>
    <scope>NUCLEOTIDE SEQUENCE</scope>
    <source>
        <strain evidence="1">AA19_3_7</strain>
        <tissue evidence="1">Leaf</tissue>
    </source>
</reference>
<dbReference type="EMBL" id="JAMZMK010005632">
    <property type="protein sequence ID" value="KAI7752710.1"/>
    <property type="molecule type" value="Genomic_DNA"/>
</dbReference>
<evidence type="ECO:0000313" key="2">
    <source>
        <dbReference type="Proteomes" id="UP001206925"/>
    </source>
</evidence>
<keyword evidence="2" id="KW-1185">Reference proteome</keyword>
<evidence type="ECO:0000313" key="1">
    <source>
        <dbReference type="EMBL" id="KAI7752710.1"/>
    </source>
</evidence>
<sequence>MVSKNTGDHSLSMVEGVDGGGSSDTVSAVASAASAAPVVSVASTGSAAYRVADRGTQGFCSGRSTVFSMANMEYIGLLEELGNKIFKKIYGNLMRRIPKGKKRGFMADQSLESGDGGVTVQRLQVAIGMVKGRSQQCLVSVVDPVMMVVHTRSRPTDCPTSLLLQAFKLASVFTLHLIPSDLLIKSRQMTSDGSCTYAYSFKEEPNNLKDEDVNAVCDKQLIFVYK</sequence>
<organism evidence="1 2">
    <name type="scientific">Ambrosia artemisiifolia</name>
    <name type="common">Common ragweed</name>
    <dbReference type="NCBI Taxonomy" id="4212"/>
    <lineage>
        <taxon>Eukaryota</taxon>
        <taxon>Viridiplantae</taxon>
        <taxon>Streptophyta</taxon>
        <taxon>Embryophyta</taxon>
        <taxon>Tracheophyta</taxon>
        <taxon>Spermatophyta</taxon>
        <taxon>Magnoliopsida</taxon>
        <taxon>eudicotyledons</taxon>
        <taxon>Gunneridae</taxon>
        <taxon>Pentapetalae</taxon>
        <taxon>asterids</taxon>
        <taxon>campanulids</taxon>
        <taxon>Asterales</taxon>
        <taxon>Asteraceae</taxon>
        <taxon>Asteroideae</taxon>
        <taxon>Heliantheae alliance</taxon>
        <taxon>Heliantheae</taxon>
        <taxon>Ambrosia</taxon>
    </lineage>
</organism>
<dbReference type="AlphaFoldDB" id="A0AAD5GRV3"/>
<name>A0AAD5GRV3_AMBAR</name>
<proteinExistence type="predicted"/>